<dbReference type="InterPro" id="IPR041492">
    <property type="entry name" value="HAD_2"/>
</dbReference>
<dbReference type="RefSeq" id="WP_234623693.1">
    <property type="nucleotide sequence ID" value="NZ_JAHWXT010000004.1"/>
</dbReference>
<dbReference type="InterPro" id="IPR023214">
    <property type="entry name" value="HAD_sf"/>
</dbReference>
<protein>
    <submittedName>
        <fullName evidence="1">HAD-IA family hydrolase</fullName>
    </submittedName>
</protein>
<evidence type="ECO:0000313" key="2">
    <source>
        <dbReference type="Proteomes" id="UP000887320"/>
    </source>
</evidence>
<dbReference type="AlphaFoldDB" id="A0A8X8GI52"/>
<sequence length="239" mass="27535">MQKPILLFDMDGTLLDLAFDDLIWNTKLPERHAETHQCSLEHSQNILNAFYQQHNHTLCWYSSKYWSEKVGVDVLQLQYDFKDKITPRTGCFELLKQLKAQGYRCWLLTNADCAGLKLKLENVDLSPYFEVMISSEEIGYSKEFIEFWQILQQKHPFDPQNACFVDDTIPVLKGAEKFGIAHLITITQPSSGRAARHQLELEYPAINHLTELLPLLKNVALANLQSTDLEHKDVDVKTA</sequence>
<dbReference type="SFLD" id="SFLDG01129">
    <property type="entry name" value="C1.5:_HAD__Beta-PGM__Phosphata"/>
    <property type="match status" value="1"/>
</dbReference>
<name>A0A8X8GI52_ACIGI</name>
<dbReference type="InterPro" id="IPR006439">
    <property type="entry name" value="HAD-SF_hydro_IA"/>
</dbReference>
<dbReference type="NCBIfam" id="TIGR01509">
    <property type="entry name" value="HAD-SF-IA-v3"/>
    <property type="match status" value="1"/>
</dbReference>
<dbReference type="PANTHER" id="PTHR43434">
    <property type="entry name" value="PHOSPHOGLYCOLATE PHOSPHATASE"/>
    <property type="match status" value="1"/>
</dbReference>
<dbReference type="InterPro" id="IPR036412">
    <property type="entry name" value="HAD-like_sf"/>
</dbReference>
<evidence type="ECO:0000313" key="1">
    <source>
        <dbReference type="EMBL" id="MCF0265518.1"/>
    </source>
</evidence>
<proteinExistence type="predicted"/>
<dbReference type="CDD" id="cd01427">
    <property type="entry name" value="HAD_like"/>
    <property type="match status" value="1"/>
</dbReference>
<organism evidence="1 2">
    <name type="scientific">Acinetobacter guillouiae</name>
    <name type="common">Acinetobacter genomosp. 11</name>
    <dbReference type="NCBI Taxonomy" id="106649"/>
    <lineage>
        <taxon>Bacteria</taxon>
        <taxon>Pseudomonadati</taxon>
        <taxon>Pseudomonadota</taxon>
        <taxon>Gammaproteobacteria</taxon>
        <taxon>Moraxellales</taxon>
        <taxon>Moraxellaceae</taxon>
        <taxon>Acinetobacter</taxon>
    </lineage>
</organism>
<dbReference type="PANTHER" id="PTHR43434:SF3">
    <property type="entry name" value="GMP_IMP NUCLEOTIDASE YRFG"/>
    <property type="match status" value="1"/>
</dbReference>
<dbReference type="GO" id="GO:0005829">
    <property type="term" value="C:cytosol"/>
    <property type="evidence" value="ECO:0007669"/>
    <property type="project" value="TreeGrafter"/>
</dbReference>
<dbReference type="Proteomes" id="UP000887320">
    <property type="component" value="Unassembled WGS sequence"/>
</dbReference>
<comment type="caution">
    <text evidence="1">The sequence shown here is derived from an EMBL/GenBank/DDBJ whole genome shotgun (WGS) entry which is preliminary data.</text>
</comment>
<dbReference type="Pfam" id="PF13419">
    <property type="entry name" value="HAD_2"/>
    <property type="match status" value="1"/>
</dbReference>
<dbReference type="Gene3D" id="3.40.50.1000">
    <property type="entry name" value="HAD superfamily/HAD-like"/>
    <property type="match status" value="1"/>
</dbReference>
<accession>A0A8X8GI52</accession>
<dbReference type="EMBL" id="JAHWXT010000004">
    <property type="protein sequence ID" value="MCF0265518.1"/>
    <property type="molecule type" value="Genomic_DNA"/>
</dbReference>
<dbReference type="GO" id="GO:0006281">
    <property type="term" value="P:DNA repair"/>
    <property type="evidence" value="ECO:0007669"/>
    <property type="project" value="TreeGrafter"/>
</dbReference>
<dbReference type="SFLD" id="SFLDS00003">
    <property type="entry name" value="Haloacid_Dehalogenase"/>
    <property type="match status" value="1"/>
</dbReference>
<keyword evidence="1" id="KW-0378">Hydrolase</keyword>
<dbReference type="InterPro" id="IPR050155">
    <property type="entry name" value="HAD-like_hydrolase_sf"/>
</dbReference>
<dbReference type="GO" id="GO:0008967">
    <property type="term" value="F:phosphoglycolate phosphatase activity"/>
    <property type="evidence" value="ECO:0007669"/>
    <property type="project" value="TreeGrafter"/>
</dbReference>
<dbReference type="SUPFAM" id="SSF56784">
    <property type="entry name" value="HAD-like"/>
    <property type="match status" value="1"/>
</dbReference>
<gene>
    <name evidence="1" type="ORF">KW868_13780</name>
</gene>
<reference evidence="1" key="1">
    <citation type="submission" date="2021-07" db="EMBL/GenBank/DDBJ databases">
        <authorList>
            <person name="Fernandez M."/>
            <person name="Pereira P."/>
            <person name="Torres Tejerizo G.A."/>
            <person name="Gonzalez P."/>
            <person name="Agostini E."/>
        </authorList>
    </citation>
    <scope>NUCLEOTIDE SEQUENCE</scope>
    <source>
        <strain evidence="1">SFC 500-1A</strain>
    </source>
</reference>